<evidence type="ECO:0000313" key="3">
    <source>
        <dbReference type="Proteomes" id="UP000184501"/>
    </source>
</evidence>
<protein>
    <submittedName>
        <fullName evidence="2">Conserved DNA-binding protein YbaB</fullName>
    </submittedName>
</protein>
<name>A0A1M5PW50_STRHI</name>
<keyword evidence="3" id="KW-1185">Reference proteome</keyword>
<organism evidence="2 3">
    <name type="scientific">Streptoalloteichus hindustanus</name>
    <dbReference type="NCBI Taxonomy" id="2017"/>
    <lineage>
        <taxon>Bacteria</taxon>
        <taxon>Bacillati</taxon>
        <taxon>Actinomycetota</taxon>
        <taxon>Actinomycetes</taxon>
        <taxon>Pseudonocardiales</taxon>
        <taxon>Pseudonocardiaceae</taxon>
        <taxon>Streptoalloteichus</taxon>
    </lineage>
</organism>
<evidence type="ECO:0000313" key="2">
    <source>
        <dbReference type="EMBL" id="SHH05880.1"/>
    </source>
</evidence>
<dbReference type="AlphaFoldDB" id="A0A1M5PW50"/>
<dbReference type="InterPro" id="IPR004401">
    <property type="entry name" value="YbaB/EbfC"/>
</dbReference>
<sequence>MTSPSDYDERIDELMAEYRRRRAGLAEMQRRIRRISVTVTSPNRAVSVTASVRGEITELSFPSGAYRGMAPAELSALLLSTMDEARKAAHAEMVEVMRPHMPTGLSFGDLLGGDADALLPERPPMTDAVRELVSDDPRFAVPDTPGRAAARKGDAEQGERRWW</sequence>
<proteinExistence type="predicted"/>
<accession>A0A1M5PW50</accession>
<dbReference type="GO" id="GO:0003677">
    <property type="term" value="F:DNA binding"/>
    <property type="evidence" value="ECO:0007669"/>
    <property type="project" value="UniProtKB-KW"/>
</dbReference>
<dbReference type="SUPFAM" id="SSF82607">
    <property type="entry name" value="YbaB-like"/>
    <property type="match status" value="1"/>
</dbReference>
<gene>
    <name evidence="2" type="ORF">SAMN05444320_12018</name>
</gene>
<dbReference type="OrthoDB" id="5118533at2"/>
<dbReference type="Gene3D" id="3.30.1310.10">
    <property type="entry name" value="Nucleoid-associated protein YbaB-like domain"/>
    <property type="match status" value="1"/>
</dbReference>
<dbReference type="Pfam" id="PF02575">
    <property type="entry name" value="YbaB_DNA_bd"/>
    <property type="match status" value="1"/>
</dbReference>
<keyword evidence="2" id="KW-0238">DNA-binding</keyword>
<dbReference type="InterPro" id="IPR036894">
    <property type="entry name" value="YbaB-like_sf"/>
</dbReference>
<dbReference type="Proteomes" id="UP000184501">
    <property type="component" value="Unassembled WGS sequence"/>
</dbReference>
<feature type="compositionally biased region" description="Basic and acidic residues" evidence="1">
    <location>
        <begin position="151"/>
        <end position="163"/>
    </location>
</feature>
<dbReference type="RefSeq" id="WP_073490015.1">
    <property type="nucleotide sequence ID" value="NZ_FQVN01000020.1"/>
</dbReference>
<reference evidence="2 3" key="1">
    <citation type="submission" date="2016-11" db="EMBL/GenBank/DDBJ databases">
        <authorList>
            <person name="Jaros S."/>
            <person name="Januszkiewicz K."/>
            <person name="Wedrychowicz H."/>
        </authorList>
    </citation>
    <scope>NUCLEOTIDE SEQUENCE [LARGE SCALE GENOMIC DNA]</scope>
    <source>
        <strain evidence="2 3">DSM 44523</strain>
    </source>
</reference>
<evidence type="ECO:0000256" key="1">
    <source>
        <dbReference type="SAM" id="MobiDB-lite"/>
    </source>
</evidence>
<feature type="region of interest" description="Disordered" evidence="1">
    <location>
        <begin position="133"/>
        <end position="163"/>
    </location>
</feature>
<dbReference type="EMBL" id="FQVN01000020">
    <property type="protein sequence ID" value="SHH05880.1"/>
    <property type="molecule type" value="Genomic_DNA"/>
</dbReference>
<dbReference type="STRING" id="2017.SAMN05444320_12018"/>